<feature type="compositionally biased region" description="Basic and acidic residues" evidence="1">
    <location>
        <begin position="1"/>
        <end position="12"/>
    </location>
</feature>
<organism evidence="2">
    <name type="scientific">uncultured Thermomicrobiales bacterium</name>
    <dbReference type="NCBI Taxonomy" id="1645740"/>
    <lineage>
        <taxon>Bacteria</taxon>
        <taxon>Pseudomonadati</taxon>
        <taxon>Thermomicrobiota</taxon>
        <taxon>Thermomicrobia</taxon>
        <taxon>Thermomicrobiales</taxon>
        <taxon>environmental samples</taxon>
    </lineage>
</organism>
<feature type="non-terminal residue" evidence="2">
    <location>
        <position position="1"/>
    </location>
</feature>
<feature type="non-terminal residue" evidence="2">
    <location>
        <position position="113"/>
    </location>
</feature>
<reference evidence="2" key="1">
    <citation type="submission" date="2020-02" db="EMBL/GenBank/DDBJ databases">
        <authorList>
            <person name="Meier V. D."/>
        </authorList>
    </citation>
    <scope>NUCLEOTIDE SEQUENCE</scope>
    <source>
        <strain evidence="2">AVDCRST_MAG88</strain>
    </source>
</reference>
<name>A0A6J4VUQ7_9BACT</name>
<feature type="compositionally biased region" description="Gly residues" evidence="1">
    <location>
        <begin position="49"/>
        <end position="59"/>
    </location>
</feature>
<evidence type="ECO:0000313" key="2">
    <source>
        <dbReference type="EMBL" id="CAA9583528.1"/>
    </source>
</evidence>
<dbReference type="EMBL" id="CADCWM010000881">
    <property type="protein sequence ID" value="CAA9583528.1"/>
    <property type="molecule type" value="Genomic_DNA"/>
</dbReference>
<feature type="compositionally biased region" description="Low complexity" evidence="1">
    <location>
        <begin position="85"/>
        <end position="95"/>
    </location>
</feature>
<accession>A0A6J4VUQ7</accession>
<gene>
    <name evidence="2" type="ORF">AVDCRST_MAG88-3634</name>
</gene>
<evidence type="ECO:0000256" key="1">
    <source>
        <dbReference type="SAM" id="MobiDB-lite"/>
    </source>
</evidence>
<dbReference type="AlphaFoldDB" id="A0A6J4VUQ7"/>
<sequence length="113" mass="11260">RLRDALPPDLRRAALLPRARLPGTGALPGLPGGTPGGAQHPPPDRVAGAGCGGHRAGGGLRERRRAGQPPGKDDPLPRGLRLVRAGDPGALQAPGGPAGVLQGVLRAAARAPL</sequence>
<proteinExistence type="predicted"/>
<feature type="region of interest" description="Disordered" evidence="1">
    <location>
        <begin position="1"/>
        <end position="98"/>
    </location>
</feature>
<feature type="compositionally biased region" description="Low complexity" evidence="1">
    <location>
        <begin position="13"/>
        <end position="29"/>
    </location>
</feature>
<protein>
    <submittedName>
        <fullName evidence="2">Uncharacterized protein</fullName>
    </submittedName>
</protein>